<dbReference type="EMBL" id="QGMI01000617">
    <property type="protein sequence ID" value="TVY38310.1"/>
    <property type="molecule type" value="Genomic_DNA"/>
</dbReference>
<dbReference type="OrthoDB" id="10017208at2759"/>
<dbReference type="SUPFAM" id="SSF55729">
    <property type="entry name" value="Acyl-CoA N-acyltransferases (Nat)"/>
    <property type="match status" value="1"/>
</dbReference>
<dbReference type="Gene3D" id="3.40.630.30">
    <property type="match status" value="1"/>
</dbReference>
<accession>A0A8H8U8M8</accession>
<name>A0A8H8U8M8_9HELO</name>
<dbReference type="CDD" id="cd04301">
    <property type="entry name" value="NAT_SF"/>
    <property type="match status" value="1"/>
</dbReference>
<dbReference type="GO" id="GO:0016747">
    <property type="term" value="F:acyltransferase activity, transferring groups other than amino-acyl groups"/>
    <property type="evidence" value="ECO:0007669"/>
    <property type="project" value="InterPro"/>
</dbReference>
<dbReference type="InterPro" id="IPR052523">
    <property type="entry name" value="Trichothecene_AcTrans"/>
</dbReference>
<dbReference type="Pfam" id="PF13673">
    <property type="entry name" value="Acetyltransf_10"/>
    <property type="match status" value="1"/>
</dbReference>
<protein>
    <recommendedName>
        <fullName evidence="1">N-acetyltransferase domain-containing protein</fullName>
    </recommendedName>
</protein>
<comment type="caution">
    <text evidence="2">The sequence shown here is derived from an EMBL/GenBank/DDBJ whole genome shotgun (WGS) entry which is preliminary data.</text>
</comment>
<evidence type="ECO:0000313" key="3">
    <source>
        <dbReference type="Proteomes" id="UP000443090"/>
    </source>
</evidence>
<dbReference type="Proteomes" id="UP000443090">
    <property type="component" value="Unassembled WGS sequence"/>
</dbReference>
<dbReference type="InterPro" id="IPR016181">
    <property type="entry name" value="Acyl_CoA_acyltransferase"/>
</dbReference>
<evidence type="ECO:0000313" key="2">
    <source>
        <dbReference type="EMBL" id="TVY38310.1"/>
    </source>
</evidence>
<reference evidence="2 3" key="1">
    <citation type="submission" date="2018-05" db="EMBL/GenBank/DDBJ databases">
        <title>Genome sequencing and assembly of the regulated plant pathogen Lachnellula willkommii and related sister species for the development of diagnostic species identification markers.</title>
        <authorList>
            <person name="Giroux E."/>
            <person name="Bilodeau G."/>
        </authorList>
    </citation>
    <scope>NUCLEOTIDE SEQUENCE [LARGE SCALE GENOMIC DNA]</scope>
    <source>
        <strain evidence="2 3">CBS 160.35</strain>
    </source>
</reference>
<dbReference type="PANTHER" id="PTHR42791:SF2">
    <property type="entry name" value="N-ACETYLTRANSFERASE DOMAIN-CONTAINING PROTEIN"/>
    <property type="match status" value="1"/>
</dbReference>
<dbReference type="InterPro" id="IPR000182">
    <property type="entry name" value="GNAT_dom"/>
</dbReference>
<keyword evidence="3" id="KW-1185">Reference proteome</keyword>
<dbReference type="PANTHER" id="PTHR42791">
    <property type="entry name" value="GNAT FAMILY ACETYLTRANSFERASE"/>
    <property type="match status" value="1"/>
</dbReference>
<organism evidence="2 3">
    <name type="scientific">Lachnellula occidentalis</name>
    <dbReference type="NCBI Taxonomy" id="215460"/>
    <lineage>
        <taxon>Eukaryota</taxon>
        <taxon>Fungi</taxon>
        <taxon>Dikarya</taxon>
        <taxon>Ascomycota</taxon>
        <taxon>Pezizomycotina</taxon>
        <taxon>Leotiomycetes</taxon>
        <taxon>Helotiales</taxon>
        <taxon>Lachnaceae</taxon>
        <taxon>Lachnellula</taxon>
    </lineage>
</organism>
<dbReference type="AlphaFoldDB" id="A0A8H8U8M8"/>
<feature type="domain" description="N-acetyltransferase" evidence="1">
    <location>
        <begin position="85"/>
        <end position="226"/>
    </location>
</feature>
<sequence>MAMENFTLLPLSLPTDAPEILRLHYQVYLSDTLYESTSTLTPEPTFIATNLPGILSRFSNPGLLAAKLVPASSPHLIAAYIVWNPPASKADTRTRDELQADIRAEAEQQGEGLDKEIYYKLRLEDEELNEKFFGKGFETRLWVLDALVVDEGFQRKGLGTRLVKWGLDELRKSRREGVEGAYLIASPQGEKTYKGAGFERVGERVARSGGEGEAGYTHGWFMKRFE</sequence>
<gene>
    <name evidence="2" type="ORF">LOCC1_G008293</name>
</gene>
<proteinExistence type="predicted"/>
<dbReference type="PROSITE" id="PS51186">
    <property type="entry name" value="GNAT"/>
    <property type="match status" value="1"/>
</dbReference>
<evidence type="ECO:0000259" key="1">
    <source>
        <dbReference type="PROSITE" id="PS51186"/>
    </source>
</evidence>